<keyword evidence="5" id="KW-0460">Magnesium</keyword>
<feature type="region of interest" description="Disordered" evidence="7">
    <location>
        <begin position="1"/>
        <end position="44"/>
    </location>
</feature>
<dbReference type="InterPro" id="IPR045121">
    <property type="entry name" value="CoAse"/>
</dbReference>
<dbReference type="AlphaFoldDB" id="A0A6J4I8I6"/>
<dbReference type="PROSITE" id="PS51462">
    <property type="entry name" value="NUDIX"/>
    <property type="match status" value="1"/>
</dbReference>
<evidence type="ECO:0000256" key="5">
    <source>
        <dbReference type="ARBA" id="ARBA00022842"/>
    </source>
</evidence>
<evidence type="ECO:0000256" key="1">
    <source>
        <dbReference type="ARBA" id="ARBA00001936"/>
    </source>
</evidence>
<dbReference type="PANTHER" id="PTHR12992:SF11">
    <property type="entry name" value="MITOCHONDRIAL COENZYME A DIPHOSPHATASE NUDT8"/>
    <property type="match status" value="1"/>
</dbReference>
<dbReference type="PANTHER" id="PTHR12992">
    <property type="entry name" value="NUDIX HYDROLASE"/>
    <property type="match status" value="1"/>
</dbReference>
<gene>
    <name evidence="9" type="ORF">AVDCRST_MAG26-1641</name>
</gene>
<keyword evidence="4 9" id="KW-0378">Hydrolase</keyword>
<name>A0A6J4I8I6_9CHLR</name>
<accession>A0A6J4I8I6</accession>
<dbReference type="InterPro" id="IPR000086">
    <property type="entry name" value="NUDIX_hydrolase_dom"/>
</dbReference>
<dbReference type="InterPro" id="IPR015797">
    <property type="entry name" value="NUDIX_hydrolase-like_dom_sf"/>
</dbReference>
<dbReference type="GO" id="GO:0046872">
    <property type="term" value="F:metal ion binding"/>
    <property type="evidence" value="ECO:0007669"/>
    <property type="project" value="UniProtKB-KW"/>
</dbReference>
<evidence type="ECO:0000256" key="3">
    <source>
        <dbReference type="ARBA" id="ARBA00022723"/>
    </source>
</evidence>
<dbReference type="SUPFAM" id="SSF55811">
    <property type="entry name" value="Nudix"/>
    <property type="match status" value="1"/>
</dbReference>
<evidence type="ECO:0000256" key="2">
    <source>
        <dbReference type="ARBA" id="ARBA00001946"/>
    </source>
</evidence>
<proteinExistence type="predicted"/>
<dbReference type="EMBL" id="CADCTK010000377">
    <property type="protein sequence ID" value="CAA9245450.1"/>
    <property type="molecule type" value="Genomic_DNA"/>
</dbReference>
<evidence type="ECO:0000256" key="4">
    <source>
        <dbReference type="ARBA" id="ARBA00022801"/>
    </source>
</evidence>
<dbReference type="Gene3D" id="3.90.79.10">
    <property type="entry name" value="Nucleoside Triphosphate Pyrophosphohydrolase"/>
    <property type="match status" value="1"/>
</dbReference>
<reference evidence="9" key="1">
    <citation type="submission" date="2020-02" db="EMBL/GenBank/DDBJ databases">
        <authorList>
            <person name="Meier V. D."/>
        </authorList>
    </citation>
    <scope>NUCLEOTIDE SEQUENCE</scope>
    <source>
        <strain evidence="9">AVDCRST_MAG26</strain>
    </source>
</reference>
<evidence type="ECO:0000259" key="8">
    <source>
        <dbReference type="PROSITE" id="PS51462"/>
    </source>
</evidence>
<keyword evidence="3" id="KW-0479">Metal-binding</keyword>
<organism evidence="9">
    <name type="scientific">uncultured Chloroflexia bacterium</name>
    <dbReference type="NCBI Taxonomy" id="1672391"/>
    <lineage>
        <taxon>Bacteria</taxon>
        <taxon>Bacillati</taxon>
        <taxon>Chloroflexota</taxon>
        <taxon>Chloroflexia</taxon>
        <taxon>environmental samples</taxon>
    </lineage>
</organism>
<keyword evidence="6" id="KW-0464">Manganese</keyword>
<dbReference type="CDD" id="cd03426">
    <property type="entry name" value="NUDIX_CoAse_Nudt7"/>
    <property type="match status" value="1"/>
</dbReference>
<comment type="cofactor">
    <cofactor evidence="2">
        <name>Mg(2+)</name>
        <dbReference type="ChEBI" id="CHEBI:18420"/>
    </cofactor>
</comment>
<protein>
    <submittedName>
        <fullName evidence="9">Hypothetical nudix hydrolase YeaB</fullName>
    </submittedName>
</protein>
<evidence type="ECO:0000256" key="7">
    <source>
        <dbReference type="SAM" id="MobiDB-lite"/>
    </source>
</evidence>
<evidence type="ECO:0000256" key="6">
    <source>
        <dbReference type="ARBA" id="ARBA00023211"/>
    </source>
</evidence>
<feature type="compositionally biased region" description="Basic and acidic residues" evidence="7">
    <location>
        <begin position="23"/>
        <end position="39"/>
    </location>
</feature>
<sequence length="217" mass="23790">MASDATWDELKTRVQHASGDALGARERLMPRDDEGRAARPLDAPPGAAPRLGAVLLLVYPYRDEPHLPLTVRTASLRNHSGEVSLPGGGFDPADGVLEQTALREAWEELGVPPRHVDIVATLSPVWIPVSNFRITPFVGFIPERPPFSLAAGEVAELLETPLSAFRQPDVLQNELREVRGRHVHVPYFAIDGHKVWGATALVLAEFVARAYGHDRKP</sequence>
<feature type="domain" description="Nudix hydrolase" evidence="8">
    <location>
        <begin position="48"/>
        <end position="183"/>
    </location>
</feature>
<dbReference type="GO" id="GO:0010945">
    <property type="term" value="F:coenzyme A diphosphatase activity"/>
    <property type="evidence" value="ECO:0007669"/>
    <property type="project" value="InterPro"/>
</dbReference>
<evidence type="ECO:0000313" key="9">
    <source>
        <dbReference type="EMBL" id="CAA9245450.1"/>
    </source>
</evidence>
<dbReference type="Pfam" id="PF00293">
    <property type="entry name" value="NUDIX"/>
    <property type="match status" value="1"/>
</dbReference>
<comment type="cofactor">
    <cofactor evidence="1">
        <name>Mn(2+)</name>
        <dbReference type="ChEBI" id="CHEBI:29035"/>
    </cofactor>
</comment>